<evidence type="ECO:0000256" key="1">
    <source>
        <dbReference type="ARBA" id="ARBA00004651"/>
    </source>
</evidence>
<keyword evidence="3 6" id="KW-0812">Transmembrane</keyword>
<feature type="transmembrane region" description="Helical" evidence="6">
    <location>
        <begin position="281"/>
        <end position="301"/>
    </location>
</feature>
<feature type="transmembrane region" description="Helical" evidence="6">
    <location>
        <begin position="246"/>
        <end position="266"/>
    </location>
</feature>
<evidence type="ECO:0000313" key="7">
    <source>
        <dbReference type="EMBL" id="TVO73526.1"/>
    </source>
</evidence>
<evidence type="ECO:0000256" key="3">
    <source>
        <dbReference type="ARBA" id="ARBA00022692"/>
    </source>
</evidence>
<organism evidence="7 8">
    <name type="scientific">Sedimenticola selenatireducens</name>
    <dbReference type="NCBI Taxonomy" id="191960"/>
    <lineage>
        <taxon>Bacteria</taxon>
        <taxon>Pseudomonadati</taxon>
        <taxon>Pseudomonadota</taxon>
        <taxon>Gammaproteobacteria</taxon>
        <taxon>Chromatiales</taxon>
        <taxon>Sedimenticolaceae</taxon>
        <taxon>Sedimenticola</taxon>
    </lineage>
</organism>
<protein>
    <submittedName>
        <fullName evidence="7">Na/Pi cotransporter family protein</fullName>
    </submittedName>
</protein>
<feature type="transmembrane region" description="Helical" evidence="6">
    <location>
        <begin position="212"/>
        <end position="234"/>
    </location>
</feature>
<reference evidence="7 8" key="1">
    <citation type="submission" date="2019-07" db="EMBL/GenBank/DDBJ databases">
        <title>The pathways for chlorine oxyanion respiration interact through the shared metabolite chlorate.</title>
        <authorList>
            <person name="Barnum T.P."/>
            <person name="Cheng Y."/>
            <person name="Hill K.A."/>
            <person name="Lucas L.N."/>
            <person name="Carlson H.K."/>
            <person name="Coates J.D."/>
        </authorList>
    </citation>
    <scope>NUCLEOTIDE SEQUENCE [LARGE SCALE GENOMIC DNA]</scope>
    <source>
        <strain evidence="7 8">BK-1</strain>
    </source>
</reference>
<keyword evidence="8" id="KW-1185">Reference proteome</keyword>
<dbReference type="InterPro" id="IPR003841">
    <property type="entry name" value="Na/Pi_transpt"/>
</dbReference>
<gene>
    <name evidence="7" type="ORF">FHP88_11665</name>
</gene>
<feature type="transmembrane region" description="Helical" evidence="6">
    <location>
        <begin position="78"/>
        <end position="101"/>
    </location>
</feature>
<dbReference type="EMBL" id="VMNH01000013">
    <property type="protein sequence ID" value="TVO73526.1"/>
    <property type="molecule type" value="Genomic_DNA"/>
</dbReference>
<evidence type="ECO:0000256" key="4">
    <source>
        <dbReference type="ARBA" id="ARBA00022989"/>
    </source>
</evidence>
<dbReference type="PANTHER" id="PTHR10010">
    <property type="entry name" value="SOLUTE CARRIER FAMILY 34 SODIUM PHOSPHATE , MEMBER 2-RELATED"/>
    <property type="match status" value="1"/>
</dbReference>
<comment type="subcellular location">
    <subcellularLocation>
        <location evidence="1">Cell membrane</location>
        <topology evidence="1">Multi-pass membrane protein</topology>
    </subcellularLocation>
</comment>
<dbReference type="Proteomes" id="UP000316649">
    <property type="component" value="Unassembled WGS sequence"/>
</dbReference>
<evidence type="ECO:0000256" key="5">
    <source>
        <dbReference type="ARBA" id="ARBA00023136"/>
    </source>
</evidence>
<dbReference type="GO" id="GO:0005886">
    <property type="term" value="C:plasma membrane"/>
    <property type="evidence" value="ECO:0007669"/>
    <property type="project" value="UniProtKB-SubCell"/>
</dbReference>
<dbReference type="RefSeq" id="WP_144359248.1">
    <property type="nucleotide sequence ID" value="NZ_VMNH01000013.1"/>
</dbReference>
<proteinExistence type="predicted"/>
<name>A0A557S7Z8_9GAMM</name>
<feature type="transmembrane region" description="Helical" evidence="6">
    <location>
        <begin position="171"/>
        <end position="192"/>
    </location>
</feature>
<accession>A0A557S7Z8</accession>
<evidence type="ECO:0000256" key="6">
    <source>
        <dbReference type="SAM" id="Phobius"/>
    </source>
</evidence>
<dbReference type="GO" id="GO:0005436">
    <property type="term" value="F:sodium:phosphate symporter activity"/>
    <property type="evidence" value="ECO:0007669"/>
    <property type="project" value="InterPro"/>
</dbReference>
<dbReference type="PANTHER" id="PTHR10010:SF46">
    <property type="entry name" value="SODIUM-DEPENDENT PHOSPHATE TRANSPORT PROTEIN 2B"/>
    <property type="match status" value="1"/>
</dbReference>
<evidence type="ECO:0000313" key="8">
    <source>
        <dbReference type="Proteomes" id="UP000316649"/>
    </source>
</evidence>
<sequence length="522" mass="56205">MTLLQAVGGLGIFLLGMLIMTEGLRALTGNAIQRLLIRFTQTPTSGAFTGAIATAILQSSSATTVAAVGFVGAGLLTFPAALGIIFGANIGTTITGWLVALIGFKLQLGTLVMPLILAGVLMRLFARVRLGQIGFALAGFGLIFVGIEAMQHGMAGLESHFMADTFPANTFTGRLILVLLGIVVTLITQSSSAGVAAALTALFTGTIEFEQAAALIIGMDVGTTVTAIIATIGGSVGSRRTGLSHMVYNLMTALLALILLTPYIAAWNQLFPNQLITNAEMALVGFHTLFNFVGLLVILPFTKQFAALIIRLVPDKPTGYTDRLDKQLINDPIVAMSVVDSTIQTMLIALLNHIRAQLSAACHGKLVDMATLQQALDETHTYADLIHIAPDKEIELKHASDILHILDHMQRLHERCDEDRDRVNRALQEKQLHDFCLQLESSIENIIDALKENNYSAAQSISLNLLATTHSKMDAIRSRIMAETATGSRDVPDANRALEAVRWLRRVVIHINRIMHHLAGLA</sequence>
<feature type="transmembrane region" description="Helical" evidence="6">
    <location>
        <begin position="6"/>
        <end position="27"/>
    </location>
</feature>
<keyword evidence="4 6" id="KW-1133">Transmembrane helix</keyword>
<comment type="caution">
    <text evidence="7">The sequence shown here is derived from an EMBL/GenBank/DDBJ whole genome shotgun (WGS) entry which is preliminary data.</text>
</comment>
<dbReference type="AlphaFoldDB" id="A0A557S7Z8"/>
<evidence type="ECO:0000256" key="2">
    <source>
        <dbReference type="ARBA" id="ARBA00022475"/>
    </source>
</evidence>
<dbReference type="Pfam" id="PF02690">
    <property type="entry name" value="Na_Pi_cotrans"/>
    <property type="match status" value="2"/>
</dbReference>
<keyword evidence="5 6" id="KW-0472">Membrane</keyword>
<keyword evidence="2" id="KW-1003">Cell membrane</keyword>
<dbReference type="NCBIfam" id="NF037997">
    <property type="entry name" value="Na_Pi_symport"/>
    <property type="match status" value="1"/>
</dbReference>
<feature type="transmembrane region" description="Helical" evidence="6">
    <location>
        <begin position="132"/>
        <end position="150"/>
    </location>
</feature>
<dbReference type="OrthoDB" id="9763003at2"/>
<dbReference type="GO" id="GO:0044341">
    <property type="term" value="P:sodium-dependent phosphate transport"/>
    <property type="evidence" value="ECO:0007669"/>
    <property type="project" value="InterPro"/>
</dbReference>